<evidence type="ECO:0000313" key="1">
    <source>
        <dbReference type="EMBL" id="GAH47023.1"/>
    </source>
</evidence>
<sequence>MGEFEDRMFLFLEEWFQPIGLRIEAIEKKVGIMHDNTPLEPLEPLKPLVMPEALKEIMKDDVRRYIKNTYIDGFNNGVQYGKTLI</sequence>
<dbReference type="EMBL" id="BARU01006382">
    <property type="protein sequence ID" value="GAH47023.1"/>
    <property type="molecule type" value="Genomic_DNA"/>
</dbReference>
<name>X1HP22_9ZZZZ</name>
<accession>X1HP22</accession>
<protein>
    <submittedName>
        <fullName evidence="1">Uncharacterized protein</fullName>
    </submittedName>
</protein>
<proteinExistence type="predicted"/>
<reference evidence="1" key="1">
    <citation type="journal article" date="2014" name="Front. Microbiol.">
        <title>High frequency of phylogenetically diverse reductive dehalogenase-homologous genes in deep subseafloor sedimentary metagenomes.</title>
        <authorList>
            <person name="Kawai M."/>
            <person name="Futagami T."/>
            <person name="Toyoda A."/>
            <person name="Takaki Y."/>
            <person name="Nishi S."/>
            <person name="Hori S."/>
            <person name="Arai W."/>
            <person name="Tsubouchi T."/>
            <person name="Morono Y."/>
            <person name="Uchiyama I."/>
            <person name="Ito T."/>
            <person name="Fujiyama A."/>
            <person name="Inagaki F."/>
            <person name="Takami H."/>
        </authorList>
    </citation>
    <scope>NUCLEOTIDE SEQUENCE</scope>
    <source>
        <strain evidence="1">Expedition CK06-06</strain>
    </source>
</reference>
<dbReference type="AlphaFoldDB" id="X1HP22"/>
<organism evidence="1">
    <name type="scientific">marine sediment metagenome</name>
    <dbReference type="NCBI Taxonomy" id="412755"/>
    <lineage>
        <taxon>unclassified sequences</taxon>
        <taxon>metagenomes</taxon>
        <taxon>ecological metagenomes</taxon>
    </lineage>
</organism>
<comment type="caution">
    <text evidence="1">The sequence shown here is derived from an EMBL/GenBank/DDBJ whole genome shotgun (WGS) entry which is preliminary data.</text>
</comment>
<gene>
    <name evidence="1" type="ORF">S03H2_12550</name>
</gene>